<protein>
    <submittedName>
        <fullName evidence="1">Uncharacterized protein</fullName>
    </submittedName>
</protein>
<organism evidence="1">
    <name type="scientific">Anguilla anguilla</name>
    <name type="common">European freshwater eel</name>
    <name type="synonym">Muraena anguilla</name>
    <dbReference type="NCBI Taxonomy" id="7936"/>
    <lineage>
        <taxon>Eukaryota</taxon>
        <taxon>Metazoa</taxon>
        <taxon>Chordata</taxon>
        <taxon>Craniata</taxon>
        <taxon>Vertebrata</taxon>
        <taxon>Euteleostomi</taxon>
        <taxon>Actinopterygii</taxon>
        <taxon>Neopterygii</taxon>
        <taxon>Teleostei</taxon>
        <taxon>Anguilliformes</taxon>
        <taxon>Anguillidae</taxon>
        <taxon>Anguilla</taxon>
    </lineage>
</organism>
<proteinExistence type="predicted"/>
<accession>A0A0E9X3J8</accession>
<dbReference type="EMBL" id="GBXM01011521">
    <property type="protein sequence ID" value="JAH97056.1"/>
    <property type="molecule type" value="Transcribed_RNA"/>
</dbReference>
<name>A0A0E9X3J8_ANGAN</name>
<reference evidence="1" key="1">
    <citation type="submission" date="2014-11" db="EMBL/GenBank/DDBJ databases">
        <authorList>
            <person name="Amaro Gonzalez C."/>
        </authorList>
    </citation>
    <scope>NUCLEOTIDE SEQUENCE</scope>
</reference>
<sequence length="84" mass="9548">MLHFSYVATLHLAECNSLPCNLTACSANAPQENGHLQSCDCVQGREGIKEEILLLQWHSKPRKSSLLSEKQNQLLFFFPLILHR</sequence>
<reference evidence="1" key="2">
    <citation type="journal article" date="2015" name="Fish Shellfish Immunol.">
        <title>Early steps in the European eel (Anguilla anguilla)-Vibrio vulnificus interaction in the gills: Role of the RtxA13 toxin.</title>
        <authorList>
            <person name="Callol A."/>
            <person name="Pajuelo D."/>
            <person name="Ebbesson L."/>
            <person name="Teles M."/>
            <person name="MacKenzie S."/>
            <person name="Amaro C."/>
        </authorList>
    </citation>
    <scope>NUCLEOTIDE SEQUENCE</scope>
</reference>
<evidence type="ECO:0000313" key="1">
    <source>
        <dbReference type="EMBL" id="JAH97056.1"/>
    </source>
</evidence>
<dbReference type="AlphaFoldDB" id="A0A0E9X3J8"/>